<feature type="signal peptide" evidence="2">
    <location>
        <begin position="1"/>
        <end position="25"/>
    </location>
</feature>
<keyword evidence="4" id="KW-1185">Reference proteome</keyword>
<sequence length="109" mass="10823">MVAVVVLVGELLALALLLSASSAHAAGVSLAIAGSVEEVLNNVRAWLMGILAGLATVFLTLGGVRRVFGGGDPGEQEKAKEAFKSAGIGYALAALAPLVITVLKGIVGA</sequence>
<dbReference type="InterPro" id="IPR043993">
    <property type="entry name" value="T4SS_pilin"/>
</dbReference>
<feature type="chain" id="PRO_5009246360" description="TrbC/VIRB2 family protein" evidence="2">
    <location>
        <begin position="26"/>
        <end position="109"/>
    </location>
</feature>
<keyword evidence="1" id="KW-0472">Membrane</keyword>
<accession>A0A1G9Y8S2</accession>
<dbReference type="AlphaFoldDB" id="A0A1G9Y8S2"/>
<dbReference type="Pfam" id="PF18895">
    <property type="entry name" value="T4SS_pilin"/>
    <property type="match status" value="1"/>
</dbReference>
<reference evidence="3 4" key="1">
    <citation type="submission" date="2016-10" db="EMBL/GenBank/DDBJ databases">
        <authorList>
            <person name="de Groot N.N."/>
        </authorList>
    </citation>
    <scope>NUCLEOTIDE SEQUENCE [LARGE SCALE GENOMIC DNA]</scope>
    <source>
        <strain evidence="3 4">DSM 44149</strain>
    </source>
</reference>
<dbReference type="eggNOG" id="ENOG50338MW">
    <property type="taxonomic scope" value="Bacteria"/>
</dbReference>
<evidence type="ECO:0000313" key="3">
    <source>
        <dbReference type="EMBL" id="SDN05494.1"/>
    </source>
</evidence>
<feature type="transmembrane region" description="Helical" evidence="1">
    <location>
        <begin position="85"/>
        <end position="107"/>
    </location>
</feature>
<evidence type="ECO:0000313" key="4">
    <source>
        <dbReference type="Proteomes" id="UP000183376"/>
    </source>
</evidence>
<evidence type="ECO:0000256" key="2">
    <source>
        <dbReference type="SAM" id="SignalP"/>
    </source>
</evidence>
<keyword evidence="1" id="KW-1133">Transmembrane helix</keyword>
<organism evidence="3 4">
    <name type="scientific">Allokutzneria albata</name>
    <name type="common">Kibdelosporangium albatum</name>
    <dbReference type="NCBI Taxonomy" id="211114"/>
    <lineage>
        <taxon>Bacteria</taxon>
        <taxon>Bacillati</taxon>
        <taxon>Actinomycetota</taxon>
        <taxon>Actinomycetes</taxon>
        <taxon>Pseudonocardiales</taxon>
        <taxon>Pseudonocardiaceae</taxon>
        <taxon>Allokutzneria</taxon>
    </lineage>
</organism>
<dbReference type="Proteomes" id="UP000183376">
    <property type="component" value="Chromosome I"/>
</dbReference>
<gene>
    <name evidence="3" type="ORF">SAMN04489726_4670</name>
</gene>
<dbReference type="EMBL" id="LT629701">
    <property type="protein sequence ID" value="SDN05494.1"/>
    <property type="molecule type" value="Genomic_DNA"/>
</dbReference>
<name>A0A1G9Y8S2_ALLAB</name>
<dbReference type="RefSeq" id="WP_052408014.1">
    <property type="nucleotide sequence ID" value="NZ_JOEF01000030.1"/>
</dbReference>
<evidence type="ECO:0008006" key="5">
    <source>
        <dbReference type="Google" id="ProtNLM"/>
    </source>
</evidence>
<protein>
    <recommendedName>
        <fullName evidence="5">TrbC/VIRB2 family protein</fullName>
    </recommendedName>
</protein>
<evidence type="ECO:0000256" key="1">
    <source>
        <dbReference type="SAM" id="Phobius"/>
    </source>
</evidence>
<keyword evidence="2" id="KW-0732">Signal</keyword>
<proteinExistence type="predicted"/>
<dbReference type="STRING" id="211114.SAMN04489726_4670"/>
<keyword evidence="1" id="KW-0812">Transmembrane</keyword>
<feature type="transmembrane region" description="Helical" evidence="1">
    <location>
        <begin position="45"/>
        <end position="64"/>
    </location>
</feature>